<sequence length="155" mass="16925">MHSKAPTACQPSFPPKSCFGFNGESTHLSCLPSIFQLLDWLFVVPASLAPYSAGEHTIGITTDCNSNTSFDEPFGKRSESQMERGLARVWLEAVNAELSRMSNDVSEEGPSTCVGGTNGNEKIMKFPCANGWCKENGQPFTSENMYTKMDQVTPT</sequence>
<accession>A0A448X268</accession>
<name>A0A448X268_9PLAT</name>
<dbReference type="EMBL" id="CAAALY010076809">
    <property type="protein sequence ID" value="VEL25883.1"/>
    <property type="molecule type" value="Genomic_DNA"/>
</dbReference>
<organism evidence="1 2">
    <name type="scientific">Protopolystoma xenopodis</name>
    <dbReference type="NCBI Taxonomy" id="117903"/>
    <lineage>
        <taxon>Eukaryota</taxon>
        <taxon>Metazoa</taxon>
        <taxon>Spiralia</taxon>
        <taxon>Lophotrochozoa</taxon>
        <taxon>Platyhelminthes</taxon>
        <taxon>Monogenea</taxon>
        <taxon>Polyopisthocotylea</taxon>
        <taxon>Polystomatidea</taxon>
        <taxon>Polystomatidae</taxon>
        <taxon>Protopolystoma</taxon>
    </lineage>
</organism>
<comment type="caution">
    <text evidence="1">The sequence shown here is derived from an EMBL/GenBank/DDBJ whole genome shotgun (WGS) entry which is preliminary data.</text>
</comment>
<evidence type="ECO:0000313" key="1">
    <source>
        <dbReference type="EMBL" id="VEL25883.1"/>
    </source>
</evidence>
<gene>
    <name evidence="1" type="ORF">PXEA_LOCUS19323</name>
</gene>
<dbReference type="AlphaFoldDB" id="A0A448X268"/>
<proteinExistence type="predicted"/>
<evidence type="ECO:0000313" key="2">
    <source>
        <dbReference type="Proteomes" id="UP000784294"/>
    </source>
</evidence>
<protein>
    <submittedName>
        <fullName evidence="1">Uncharacterized protein</fullName>
    </submittedName>
</protein>
<dbReference type="Proteomes" id="UP000784294">
    <property type="component" value="Unassembled WGS sequence"/>
</dbReference>
<reference evidence="1" key="1">
    <citation type="submission" date="2018-11" db="EMBL/GenBank/DDBJ databases">
        <authorList>
            <consortium name="Pathogen Informatics"/>
        </authorList>
    </citation>
    <scope>NUCLEOTIDE SEQUENCE</scope>
</reference>
<keyword evidence="2" id="KW-1185">Reference proteome</keyword>